<dbReference type="OrthoDB" id="5566198at2759"/>
<dbReference type="Pfam" id="PF00400">
    <property type="entry name" value="WD40"/>
    <property type="match status" value="3"/>
</dbReference>
<dbReference type="InterPro" id="IPR001680">
    <property type="entry name" value="WD40_rpt"/>
</dbReference>
<dbReference type="InterPro" id="IPR036322">
    <property type="entry name" value="WD40_repeat_dom_sf"/>
</dbReference>
<feature type="non-terminal residue" evidence="11">
    <location>
        <position position="1"/>
    </location>
</feature>
<evidence type="ECO:0000256" key="9">
    <source>
        <dbReference type="ARBA" id="ARBA00023242"/>
    </source>
</evidence>
<protein>
    <submittedName>
        <fullName evidence="11">15106_t:CDS:1</fullName>
    </submittedName>
</protein>
<proteinExistence type="inferred from homology"/>
<keyword evidence="5" id="KW-0677">Repeat</keyword>
<dbReference type="GO" id="GO:0015031">
    <property type="term" value="P:protein transport"/>
    <property type="evidence" value="ECO:0007669"/>
    <property type="project" value="UniProtKB-KW"/>
</dbReference>
<keyword evidence="8" id="KW-0811">Translocation</keyword>
<evidence type="ECO:0000313" key="12">
    <source>
        <dbReference type="Proteomes" id="UP000789342"/>
    </source>
</evidence>
<dbReference type="PANTHER" id="PTHR11024:SF3">
    <property type="entry name" value="NUCLEOPORIN SEH1"/>
    <property type="match status" value="1"/>
</dbReference>
<dbReference type="AlphaFoldDB" id="A0A9N9EC40"/>
<keyword evidence="12" id="KW-1185">Reference proteome</keyword>
<organism evidence="11 12">
    <name type="scientific">Acaulospora morrowiae</name>
    <dbReference type="NCBI Taxonomy" id="94023"/>
    <lineage>
        <taxon>Eukaryota</taxon>
        <taxon>Fungi</taxon>
        <taxon>Fungi incertae sedis</taxon>
        <taxon>Mucoromycota</taxon>
        <taxon>Glomeromycotina</taxon>
        <taxon>Glomeromycetes</taxon>
        <taxon>Diversisporales</taxon>
        <taxon>Acaulosporaceae</taxon>
        <taxon>Acaulospora</taxon>
    </lineage>
</organism>
<dbReference type="PROSITE" id="PS50082">
    <property type="entry name" value="WD_REPEATS_2"/>
    <property type="match status" value="2"/>
</dbReference>
<sequence>MGVHIFDSAHDDLIHDVAYDFYGKRLATCSSDQKVKVWEYNQDNKWELVDSWKAHDSSVLKVSWAHPEFGQVLATCSFDRTIHIWEEQEHEARNSGKRWINKATLRDSTSSVQDIEFAPNFWGLKLASCTADGTLRIYEALEVNNLTQWNGTEEISITGHTTKESDGNYCLS</sequence>
<dbReference type="InterPro" id="IPR015943">
    <property type="entry name" value="WD40/YVTN_repeat-like_dom_sf"/>
</dbReference>
<comment type="similarity">
    <text evidence="2">Belongs to the WD repeat SEC13 family.</text>
</comment>
<name>A0A9N9EC40_9GLOM</name>
<accession>A0A9N9EC40</accession>
<keyword evidence="8" id="KW-0906">Nuclear pore complex</keyword>
<dbReference type="InterPro" id="IPR020472">
    <property type="entry name" value="WD40_PAC1"/>
</dbReference>
<dbReference type="EMBL" id="CAJVPV010011967">
    <property type="protein sequence ID" value="CAG8666159.1"/>
    <property type="molecule type" value="Genomic_DNA"/>
</dbReference>
<dbReference type="GO" id="GO:0005198">
    <property type="term" value="F:structural molecule activity"/>
    <property type="evidence" value="ECO:0007669"/>
    <property type="project" value="InterPro"/>
</dbReference>
<keyword evidence="9" id="KW-0539">Nucleus</keyword>
<dbReference type="PRINTS" id="PR00320">
    <property type="entry name" value="GPROTEINBRPT"/>
</dbReference>
<evidence type="ECO:0000256" key="7">
    <source>
        <dbReference type="ARBA" id="ARBA00022927"/>
    </source>
</evidence>
<evidence type="ECO:0000256" key="4">
    <source>
        <dbReference type="ARBA" id="ARBA00022574"/>
    </source>
</evidence>
<evidence type="ECO:0000313" key="11">
    <source>
        <dbReference type="EMBL" id="CAG8666159.1"/>
    </source>
</evidence>
<evidence type="ECO:0000256" key="2">
    <source>
        <dbReference type="ARBA" id="ARBA00010102"/>
    </source>
</evidence>
<keyword evidence="6" id="KW-0509">mRNA transport</keyword>
<dbReference type="GO" id="GO:0031080">
    <property type="term" value="C:nuclear pore outer ring"/>
    <property type="evidence" value="ECO:0007669"/>
    <property type="project" value="TreeGrafter"/>
</dbReference>
<dbReference type="GO" id="GO:0035859">
    <property type="term" value="C:Seh1-associated complex"/>
    <property type="evidence" value="ECO:0007669"/>
    <property type="project" value="TreeGrafter"/>
</dbReference>
<dbReference type="GO" id="GO:0051028">
    <property type="term" value="P:mRNA transport"/>
    <property type="evidence" value="ECO:0007669"/>
    <property type="project" value="UniProtKB-KW"/>
</dbReference>
<keyword evidence="4 10" id="KW-0853">WD repeat</keyword>
<evidence type="ECO:0000256" key="8">
    <source>
        <dbReference type="ARBA" id="ARBA00023132"/>
    </source>
</evidence>
<dbReference type="SMART" id="SM00320">
    <property type="entry name" value="WD40"/>
    <property type="match status" value="3"/>
</dbReference>
<evidence type="ECO:0000256" key="6">
    <source>
        <dbReference type="ARBA" id="ARBA00022816"/>
    </source>
</evidence>
<dbReference type="Proteomes" id="UP000789342">
    <property type="component" value="Unassembled WGS sequence"/>
</dbReference>
<dbReference type="PANTHER" id="PTHR11024">
    <property type="entry name" value="NUCLEAR PORE COMPLEX PROTEIN SEC13 / SEH1 FAMILY MEMBER"/>
    <property type="match status" value="1"/>
</dbReference>
<dbReference type="SUPFAM" id="SSF50978">
    <property type="entry name" value="WD40 repeat-like"/>
    <property type="match status" value="1"/>
</dbReference>
<dbReference type="InterPro" id="IPR037363">
    <property type="entry name" value="Sec13/Seh1_fam"/>
</dbReference>
<evidence type="ECO:0000256" key="10">
    <source>
        <dbReference type="PROSITE-ProRule" id="PRU00221"/>
    </source>
</evidence>
<dbReference type="GO" id="GO:1904263">
    <property type="term" value="P:positive regulation of TORC1 signaling"/>
    <property type="evidence" value="ECO:0007669"/>
    <property type="project" value="TreeGrafter"/>
</dbReference>
<keyword evidence="3" id="KW-0813">Transport</keyword>
<evidence type="ECO:0000256" key="3">
    <source>
        <dbReference type="ARBA" id="ARBA00022448"/>
    </source>
</evidence>
<feature type="repeat" description="WD" evidence="10">
    <location>
        <begin position="7"/>
        <end position="39"/>
    </location>
</feature>
<keyword evidence="7" id="KW-0653">Protein transport</keyword>
<dbReference type="GO" id="GO:0034198">
    <property type="term" value="P:cellular response to amino acid starvation"/>
    <property type="evidence" value="ECO:0007669"/>
    <property type="project" value="TreeGrafter"/>
</dbReference>
<dbReference type="PROSITE" id="PS50294">
    <property type="entry name" value="WD_REPEATS_REGION"/>
    <property type="match status" value="1"/>
</dbReference>
<evidence type="ECO:0000256" key="5">
    <source>
        <dbReference type="ARBA" id="ARBA00022737"/>
    </source>
</evidence>
<feature type="repeat" description="WD" evidence="10">
    <location>
        <begin position="52"/>
        <end position="95"/>
    </location>
</feature>
<comment type="subcellular location">
    <subcellularLocation>
        <location evidence="1">Nucleus</location>
        <location evidence="1">Nuclear pore complex</location>
    </subcellularLocation>
</comment>
<evidence type="ECO:0000256" key="1">
    <source>
        <dbReference type="ARBA" id="ARBA00004567"/>
    </source>
</evidence>
<gene>
    <name evidence="11" type="ORF">AMORRO_LOCUS10622</name>
</gene>
<comment type="caution">
    <text evidence="11">The sequence shown here is derived from an EMBL/GenBank/DDBJ whole genome shotgun (WGS) entry which is preliminary data.</text>
</comment>
<dbReference type="Gene3D" id="2.130.10.10">
    <property type="entry name" value="YVTN repeat-like/Quinoprotein amine dehydrogenase"/>
    <property type="match status" value="1"/>
</dbReference>
<reference evidence="11" key="1">
    <citation type="submission" date="2021-06" db="EMBL/GenBank/DDBJ databases">
        <authorList>
            <person name="Kallberg Y."/>
            <person name="Tangrot J."/>
            <person name="Rosling A."/>
        </authorList>
    </citation>
    <scope>NUCLEOTIDE SEQUENCE</scope>
    <source>
        <strain evidence="11">CL551</strain>
    </source>
</reference>